<evidence type="ECO:0000313" key="2">
    <source>
        <dbReference type="EMBL" id="KKL96349.1"/>
    </source>
</evidence>
<organism evidence="2">
    <name type="scientific">marine sediment metagenome</name>
    <dbReference type="NCBI Taxonomy" id="412755"/>
    <lineage>
        <taxon>unclassified sequences</taxon>
        <taxon>metagenomes</taxon>
        <taxon>ecological metagenomes</taxon>
    </lineage>
</organism>
<accession>A0A0F9GBU7</accession>
<comment type="caution">
    <text evidence="2">The sequence shown here is derived from an EMBL/GenBank/DDBJ whole genome shotgun (WGS) entry which is preliminary data.</text>
</comment>
<dbReference type="InterPro" id="IPR012334">
    <property type="entry name" value="Pectin_lyas_fold"/>
</dbReference>
<dbReference type="Gene3D" id="2.160.20.10">
    <property type="entry name" value="Single-stranded right-handed beta-helix, Pectin lyase-like"/>
    <property type="match status" value="1"/>
</dbReference>
<feature type="non-terminal residue" evidence="2">
    <location>
        <position position="1"/>
    </location>
</feature>
<dbReference type="InterPro" id="IPR011050">
    <property type="entry name" value="Pectin_lyase_fold/virulence"/>
</dbReference>
<dbReference type="InterPro" id="IPR006626">
    <property type="entry name" value="PbH1"/>
</dbReference>
<gene>
    <name evidence="2" type="ORF">LCGC14_1845400</name>
</gene>
<dbReference type="EMBL" id="LAZR01018456">
    <property type="protein sequence ID" value="KKL96349.1"/>
    <property type="molecule type" value="Genomic_DNA"/>
</dbReference>
<sequence>RVMRGAYNATILNCNGDRTAINLTNAKSWVFENFKIDADDLGIPTFAIKVNEVNDNKVIIENVNVFGVGAVGPAGSGIQIQSNYCEVKSCIIDQLNTGISVSGSDCIISHNITSNCLYGLSNTGTRNLFSNNEPFGNNVGILITTNGDCSIIDNFIYNCVGGIYLQNGTDRNFINNNYIHTMSSDGIHIDAGCNDNKIGINYYYNITGDDVDDSGTGTIRYYTQAEVDALLHAQAHTLASHSTKAHNELSDAPADAHHVKYTNPNAVDAIEAVGIAAPISTDWLIFSDNGVLKKVAMSTLTPTIMTGLPKYTDAQVQALSINSVLEDASPQLGGPLDANGNFIADLTGLKLKVNANAAIYIYLASSDHKYNGTLLNITTNGGSFGIPMYSDTTGRRVSVCVDTSINTMPCIGIWAQANYILTEGYIRDSTWNFTIGKPVYVNGSVFSTTIPPAVGDIVQVVGVSISTDEMYFKPSLDWVVRK</sequence>
<name>A0A0F9GBU7_9ZZZZ</name>
<dbReference type="InterPro" id="IPR039448">
    <property type="entry name" value="Beta_helix"/>
</dbReference>
<evidence type="ECO:0000259" key="1">
    <source>
        <dbReference type="Pfam" id="PF13229"/>
    </source>
</evidence>
<feature type="domain" description="Right handed beta helix" evidence="1">
    <location>
        <begin position="78"/>
        <end position="205"/>
    </location>
</feature>
<dbReference type="Pfam" id="PF13229">
    <property type="entry name" value="Beta_helix"/>
    <property type="match status" value="1"/>
</dbReference>
<proteinExistence type="predicted"/>
<dbReference type="AlphaFoldDB" id="A0A0F9GBU7"/>
<reference evidence="2" key="1">
    <citation type="journal article" date="2015" name="Nature">
        <title>Complex archaea that bridge the gap between prokaryotes and eukaryotes.</title>
        <authorList>
            <person name="Spang A."/>
            <person name="Saw J.H."/>
            <person name="Jorgensen S.L."/>
            <person name="Zaremba-Niedzwiedzka K."/>
            <person name="Martijn J."/>
            <person name="Lind A.E."/>
            <person name="van Eijk R."/>
            <person name="Schleper C."/>
            <person name="Guy L."/>
            <person name="Ettema T.J."/>
        </authorList>
    </citation>
    <scope>NUCLEOTIDE SEQUENCE</scope>
</reference>
<protein>
    <recommendedName>
        <fullName evidence="1">Right handed beta helix domain-containing protein</fullName>
    </recommendedName>
</protein>
<dbReference type="SMART" id="SM00710">
    <property type="entry name" value="PbH1"/>
    <property type="match status" value="4"/>
</dbReference>
<dbReference type="SUPFAM" id="SSF51126">
    <property type="entry name" value="Pectin lyase-like"/>
    <property type="match status" value="1"/>
</dbReference>